<dbReference type="GO" id="GO:0003676">
    <property type="term" value="F:nucleic acid binding"/>
    <property type="evidence" value="ECO:0007669"/>
    <property type="project" value="InterPro"/>
</dbReference>
<dbReference type="Pfam" id="PF11645">
    <property type="entry name" value="PDDEXK_5"/>
    <property type="match status" value="1"/>
</dbReference>
<dbReference type="AlphaFoldDB" id="A0AAE4B7S2"/>
<dbReference type="RefSeq" id="WP_309415903.1">
    <property type="nucleotide sequence ID" value="NZ_CP187659.1"/>
</dbReference>
<dbReference type="Proteomes" id="UP001182042">
    <property type="component" value="Unassembled WGS sequence"/>
</dbReference>
<dbReference type="Gene3D" id="3.40.1350.10">
    <property type="match status" value="1"/>
</dbReference>
<comment type="caution">
    <text evidence="2">The sequence shown here is derived from an EMBL/GenBank/DDBJ whole genome shotgun (WGS) entry which is preliminary data.</text>
</comment>
<accession>A0AAE4B7S2</accession>
<feature type="domain" description="PD(D/E)XK endonuclease" evidence="1">
    <location>
        <begin position="11"/>
        <end position="120"/>
    </location>
</feature>
<evidence type="ECO:0000313" key="3">
    <source>
        <dbReference type="Proteomes" id="UP001182042"/>
    </source>
</evidence>
<dbReference type="EMBL" id="VKQA01000002">
    <property type="protein sequence ID" value="MDR4250776.1"/>
    <property type="molecule type" value="Genomic_DNA"/>
</dbReference>
<dbReference type="InterPro" id="IPR011856">
    <property type="entry name" value="tRNA_endonuc-like_dom_sf"/>
</dbReference>
<sequence length="150" mass="16951">MSAISNRNFCGYAAENVVRADLAKRNIVSLSPDLPWTHYDLVADINGVLTRIQVKTNIKHDGYRMKIDNRKSNGVSRPYTREDYEVLAIVDLESGGVAYLPYEVWKGKSQINIMLREVSNMKGYGKGKQPLYFSDFIDFPNEVNTGEVVA</sequence>
<proteinExistence type="predicted"/>
<name>A0AAE4B7S2_BACPU</name>
<gene>
    <name evidence="2" type="ORF">FO508_10525</name>
</gene>
<dbReference type="InterPro" id="IPR021671">
    <property type="entry name" value="PD(D/E)XK_Endonuc"/>
</dbReference>
<reference evidence="2" key="1">
    <citation type="submission" date="2019-07" db="EMBL/GenBank/DDBJ databases">
        <title>Phylogenomic Reclassification of ATCC Bacillus Strains and Various Taxa within the Genus Bacillus.</title>
        <authorList>
            <person name="Riojas M.A."/>
            <person name="Frank A.M."/>
            <person name="Fenn S.L."/>
            <person name="King S."/>
            <person name="Brower S."/>
            <person name="Hazbon M.H."/>
        </authorList>
    </citation>
    <scope>NUCLEOTIDE SEQUENCE</scope>
    <source>
        <strain evidence="2">ATCC 27142</strain>
    </source>
</reference>
<evidence type="ECO:0000259" key="1">
    <source>
        <dbReference type="Pfam" id="PF11645"/>
    </source>
</evidence>
<protein>
    <recommendedName>
        <fullName evidence="1">PD(D/E)XK endonuclease domain-containing protein</fullName>
    </recommendedName>
</protein>
<evidence type="ECO:0000313" key="2">
    <source>
        <dbReference type="EMBL" id="MDR4250776.1"/>
    </source>
</evidence>
<organism evidence="2 3">
    <name type="scientific">Bacillus pumilus</name>
    <name type="common">Bacillus mesentericus</name>
    <dbReference type="NCBI Taxonomy" id="1408"/>
    <lineage>
        <taxon>Bacteria</taxon>
        <taxon>Bacillati</taxon>
        <taxon>Bacillota</taxon>
        <taxon>Bacilli</taxon>
        <taxon>Bacillales</taxon>
        <taxon>Bacillaceae</taxon>
        <taxon>Bacillus</taxon>
    </lineage>
</organism>